<reference evidence="2 3" key="1">
    <citation type="journal article" name="Sci. Rep.">
        <title>Telomere-to-telomere assembled and centromere annotated genomes of the two main subspecies of the button mushroom Agaricus bisporus reveal especially polymorphic chromosome ends.</title>
        <authorList>
            <person name="Sonnenberg A.S.M."/>
            <person name="Sedaghat-Telgerd N."/>
            <person name="Lavrijssen B."/>
            <person name="Ohm R.A."/>
            <person name="Hendrickx P.M."/>
            <person name="Scholtmeijer K."/>
            <person name="Baars J.J.P."/>
            <person name="van Peer A."/>
        </authorList>
    </citation>
    <scope>NUCLEOTIDE SEQUENCE [LARGE SCALE GENOMIC DNA]</scope>
    <source>
        <strain evidence="2 3">H119_p4</strain>
    </source>
</reference>
<gene>
    <name evidence="2" type="ORF">Agabi119p4_3708</name>
</gene>
<dbReference type="Pfam" id="PF12937">
    <property type="entry name" value="F-box-like"/>
    <property type="match status" value="1"/>
</dbReference>
<dbReference type="CDD" id="cd09917">
    <property type="entry name" value="F-box_SF"/>
    <property type="match status" value="1"/>
</dbReference>
<evidence type="ECO:0000259" key="1">
    <source>
        <dbReference type="PROSITE" id="PS50181"/>
    </source>
</evidence>
<dbReference type="InterPro" id="IPR036047">
    <property type="entry name" value="F-box-like_dom_sf"/>
</dbReference>
<evidence type="ECO:0000313" key="2">
    <source>
        <dbReference type="EMBL" id="KAF7777636.1"/>
    </source>
</evidence>
<comment type="caution">
    <text evidence="2">The sequence shown here is derived from an EMBL/GenBank/DDBJ whole genome shotgun (WGS) entry which is preliminary data.</text>
</comment>
<dbReference type="EMBL" id="JABXXO010000005">
    <property type="protein sequence ID" value="KAF7777636.1"/>
    <property type="molecule type" value="Genomic_DNA"/>
</dbReference>
<dbReference type="PROSITE" id="PS50181">
    <property type="entry name" value="FBOX"/>
    <property type="match status" value="1"/>
</dbReference>
<protein>
    <recommendedName>
        <fullName evidence="1">F-box domain-containing protein</fullName>
    </recommendedName>
</protein>
<sequence>MSNCYLPSELLLNIFGFLEYEDLYTLTQTSTHFSHLSLISYFAQRKVFITPDGRVDLPDAPKTMEMLPFLRKARFIKSINRLSCGIVQPHRLFLEHISDLAVILRHTRSVEKFTLDFYVSGEPWSISMVKQINAGNALFNALNELFTLATRVCRSVMVRNGTALRAVLKEAEKGGSRKGVSSWSLTRLFVSDKSPKRTSNSIPDSLSPPVFPAAPVKGPLRVLEINSILLLSSPFIGWTIRSLNANDITDLIFGTIEHREIDWNTLLSQLHVPTLKCITFRGHTPFNALINFASRHRVITTMTLNDIDMEGWFRHTALISAHESFNKLVRAFKNIKKLACCPRGLVLLLSNFFSINNDTSHVDLFPNLQSISVLWSVGIGQQLKMSVVEAILAPIAEKLKAYENVSFVVTYRTDVGACIRLPSNLVPDDGEPRSRPTIDTETDIPNITTRPPTSATLYTGITSTSDKPSSSLFTIFNEIKIELTSRADRGGIPDLVKNLAESFTKIKYVRIDTRLRTGRAPEENKAWKLYLCHHALKHFGHLNVFFVDGTRTKVVGREG</sequence>
<dbReference type="SUPFAM" id="SSF81383">
    <property type="entry name" value="F-box domain"/>
    <property type="match status" value="1"/>
</dbReference>
<organism evidence="2 3">
    <name type="scientific">Agaricus bisporus var. burnettii</name>
    <dbReference type="NCBI Taxonomy" id="192524"/>
    <lineage>
        <taxon>Eukaryota</taxon>
        <taxon>Fungi</taxon>
        <taxon>Dikarya</taxon>
        <taxon>Basidiomycota</taxon>
        <taxon>Agaricomycotina</taxon>
        <taxon>Agaricomycetes</taxon>
        <taxon>Agaricomycetidae</taxon>
        <taxon>Agaricales</taxon>
        <taxon>Agaricineae</taxon>
        <taxon>Agaricaceae</taxon>
        <taxon>Agaricus</taxon>
    </lineage>
</organism>
<name>A0A8H7KHY2_AGABI</name>
<dbReference type="InterPro" id="IPR001810">
    <property type="entry name" value="F-box_dom"/>
</dbReference>
<evidence type="ECO:0000313" key="3">
    <source>
        <dbReference type="Proteomes" id="UP000629468"/>
    </source>
</evidence>
<dbReference type="Proteomes" id="UP000629468">
    <property type="component" value="Unassembled WGS sequence"/>
</dbReference>
<feature type="domain" description="F-box" evidence="1">
    <location>
        <begin position="1"/>
        <end position="51"/>
    </location>
</feature>
<proteinExistence type="predicted"/>
<dbReference type="AlphaFoldDB" id="A0A8H7KHY2"/>
<accession>A0A8H7KHY2</accession>